<feature type="signal peptide" evidence="3">
    <location>
        <begin position="1"/>
        <end position="22"/>
    </location>
</feature>
<dbReference type="Gene3D" id="2.120.10.30">
    <property type="entry name" value="TolB, C-terminal domain"/>
    <property type="match status" value="7"/>
</dbReference>
<dbReference type="Pfam" id="PF01345">
    <property type="entry name" value="DUF11"/>
    <property type="match status" value="5"/>
</dbReference>
<feature type="domain" description="DUF11" evidence="4">
    <location>
        <begin position="1306"/>
        <end position="1418"/>
    </location>
</feature>
<dbReference type="InterPro" id="IPR011042">
    <property type="entry name" value="6-blade_b-propeller_TolB-like"/>
</dbReference>
<dbReference type="SUPFAM" id="SSF82171">
    <property type="entry name" value="DPP6 N-terminal domain-like"/>
    <property type="match status" value="3"/>
</dbReference>
<dbReference type="InterPro" id="IPR011659">
    <property type="entry name" value="WD40"/>
</dbReference>
<accession>A0ABR8Z565</accession>
<dbReference type="InterPro" id="IPR001434">
    <property type="entry name" value="OmcB-like_DUF11"/>
</dbReference>
<evidence type="ECO:0000313" key="5">
    <source>
        <dbReference type="EMBL" id="MBD8063490.1"/>
    </source>
</evidence>
<evidence type="ECO:0000256" key="3">
    <source>
        <dbReference type="SAM" id="SignalP"/>
    </source>
</evidence>
<dbReference type="Gene3D" id="2.60.40.10">
    <property type="entry name" value="Immunoglobulins"/>
    <property type="match status" value="5"/>
</dbReference>
<feature type="region of interest" description="Disordered" evidence="2">
    <location>
        <begin position="1468"/>
        <end position="1490"/>
    </location>
</feature>
<dbReference type="RefSeq" id="WP_251840589.1">
    <property type="nucleotide sequence ID" value="NZ_JACSPO010000011.1"/>
</dbReference>
<sequence length="2108" mass="215611">MRRAVVASAAGLGVVGSLLAPAALPLASPASGVVTQFLPPTAEQPRLVFAGETSAASADSAADLWDVPAAGGAPRRLVDTSTAGDGPLGDTHPSYSPDGTRVVLTAAAGDEPEAGSLLHVADLTTGEPTADPFAEAEPLDTGWEPGLVDSEPDWSPEGDRIVFTRTDPEGGGPRLRVLDLETATVTDPLEAVGADVIAVSPAWSPDGTGILLVVPGEGDVGEIWLLDEEGAELRPLAEETEDGLEPLVGQGPAWSPDGTQLTYVDAASGALVTAVLEEPAGTPGTPVVVEPVPLYEPPDGAGALTNLRDPSWSPDGTEVTVAAFEEPTGKDPAGLGLFAIPVAGGDYRTVVGPGAWADLTGPDHQPWSNLAVTLESSRTTGIGLGELVELTTTVTNPGPSTAWGVSVEYELPGGPEGMETAVGWPPECSGDGGYLTCTLDEPLAAGETVELTVTVAVPEPGSYRTDVRVDALTPDPATTDNVAAVALDAPFPPAVGTEPRLAFSYRHSTAEDRRADVADVLAADASDFRILVDEVVDDGETVARPVEEQPSYSPDGRRLVLSSERHELDDGELPDQPTLFVADVGPAGAQNIEVLGPTDEPGVSATRPSWSPDRTRIAYLRGEGEGAPTLAVLHLESGTVQDWEVPATDVSWSPDSTRLVVTSPVLDEFRPQRLTVVHADDGAAYDVMVEQPGCTGGPESCFAPVASGDSAWAPESARIAYTASAGEGVDGLYTVTLGDLTAMGEEQVYLVPPPQLVSTNPGDYPELREPTWALDGSSVTVVGQGESGEGQLLSAPADGGTLTLLRELPGVAPDAGDPVYQPWADVGVELAVTSPVDAGQPATVTATVTNLGPSPAWEVEVGVDLPAVAAGQATLEGWPAQCTPDAAGLTCVVPGTLPAGETVTLPVELRAVAPGGHPVRAAGTTASVDPEPGNDVAVATLEVEPAPPPVLEPHLAFTRWADRAGGDDSADLADVPTQGAEHARLLVHRAVTTDGGQLVHLEERHPAYSPDGTRIALSTEQVVDGTLSGDLRLAVGDIAPEPVPAGDPLVTGVRLLGYVTEPGQSDLAPVWSPDGTQIAFTRQDSLYGINPRVLVLDVDTGATRELALPEDVGSGAADPSWAPDGQRLVVAVDGYRTENEELWVVHLDDGSWYPAGTPAAGCSGAPVECVEPVAAVAPAWSPDGAQVAAGDATVFGDAPEYSAVVVHDFAPEPVDGFYAVSASRVLAGRPADAEGEQPPGTLEAAWHPAWSPDGTEVAFVGRVAGEQWPALYAVPAGGGTPEVRVDEWGEDAPGGYGDPAYQPWSDVGVTLRPAAGPVVAGTPAELTAVVTSGGPSPAWGLTVTFTLPPGQRVVDAPAGCSVSGASATCTQAGPLAPGADLELTFTVVFDEPGEHEVTGTVTAGTLDPVPGNDTASTVVVVEARVPGTGVEPRLAFGYVPDLGSELPSDLADVFWADGEEFRVLADERPTDPLGQEHRAHETHPSYSPDGRRLAFAADRELVADGTVGSSYSLEGRQRLMVGTTQAGETGLVAVTPLDYDRDPAASDEEPAWSPDGTRLAFVRSFSEGSSLALVDLASGDVRLLDAGLPGGVTAPTWSPDGERLAVEAGGQLWVVDVDGEEASPVVVVPETCPGPTGSCDQSLTGWMPAWSPDGTRLAFVAFEDDFSWEALYTVEVAGEPEGGAYRVAEPLRVAGPGDQSWTPADPDWSLDGSSIAVVGRGAGDDGADALLSVPATGGEPVVLRDGVVPGLRHGFADLDHQPWADLGVVVTASDTEVDVGEQVDMTVTATNHGPSPAWGVLLDVALPGGGEHLVSVPAGCAATATGLQCTAPQTLPVDATYTVTVPLAIGAAGSHVTRATVTSRMIDPLAENDTAEAAVEVVAPPRVTVVADVAVRVDLGQPTAWVGGDPVAARLVVTNDASGPATGVRLTFAHPDAVTADGPDACLAAAPCALGTLAPGASRTVVVALEPVTAGTGPVTATVTTTALDLNPANDSDAAELTVLQPALRLLPSVGEPGEATLAYGTDFPPGARLTLSWAPGLTAWVRPVTVAEDGTVRSPLLVLPGDLLGERVATATWESGPGFGDVAAPAMLVVPETSAPPDFLTRG</sequence>
<comment type="caution">
    <text evidence="5">The sequence shown here is derived from an EMBL/GenBank/DDBJ whole genome shotgun (WGS) entry which is preliminary data.</text>
</comment>
<gene>
    <name evidence="5" type="ORF">H9624_14295</name>
</gene>
<feature type="domain" description="DUF11" evidence="4">
    <location>
        <begin position="1892"/>
        <end position="2000"/>
    </location>
</feature>
<dbReference type="PANTHER" id="PTHR36842:SF1">
    <property type="entry name" value="PROTEIN TOLB"/>
    <property type="match status" value="1"/>
</dbReference>
<comment type="similarity">
    <text evidence="1">Belongs to the TolB family.</text>
</comment>
<organism evidence="5 6">
    <name type="scientific">Oceanitalea stevensii</name>
    <dbReference type="NCBI Taxonomy" id="2763072"/>
    <lineage>
        <taxon>Bacteria</taxon>
        <taxon>Bacillati</taxon>
        <taxon>Actinomycetota</taxon>
        <taxon>Actinomycetes</taxon>
        <taxon>Micrococcales</taxon>
        <taxon>Bogoriellaceae</taxon>
        <taxon>Georgenia</taxon>
    </lineage>
</organism>
<dbReference type="SUPFAM" id="SSF69304">
    <property type="entry name" value="Tricorn protease N-terminal domain"/>
    <property type="match status" value="1"/>
</dbReference>
<proteinExistence type="inferred from homology"/>
<evidence type="ECO:0000259" key="4">
    <source>
        <dbReference type="Pfam" id="PF01345"/>
    </source>
</evidence>
<feature type="domain" description="DUF11" evidence="4">
    <location>
        <begin position="827"/>
        <end position="941"/>
    </location>
</feature>
<feature type="domain" description="DUF11" evidence="4">
    <location>
        <begin position="370"/>
        <end position="486"/>
    </location>
</feature>
<feature type="region of interest" description="Disordered" evidence="2">
    <location>
        <begin position="137"/>
        <end position="158"/>
    </location>
</feature>
<reference evidence="5 6" key="1">
    <citation type="submission" date="2020-08" db="EMBL/GenBank/DDBJ databases">
        <title>A Genomic Blueprint of the Chicken Gut Microbiome.</title>
        <authorList>
            <person name="Gilroy R."/>
            <person name="Ravi A."/>
            <person name="Getino M."/>
            <person name="Pursley I."/>
            <person name="Horton D.L."/>
            <person name="Alikhan N.-F."/>
            <person name="Baker D."/>
            <person name="Gharbi K."/>
            <person name="Hall N."/>
            <person name="Watson M."/>
            <person name="Adriaenssens E.M."/>
            <person name="Foster-Nyarko E."/>
            <person name="Jarju S."/>
            <person name="Secka A."/>
            <person name="Antonio M."/>
            <person name="Oren A."/>
            <person name="Chaudhuri R."/>
            <person name="La Ragione R.M."/>
            <person name="Hildebrand F."/>
            <person name="Pallen M.J."/>
        </authorList>
    </citation>
    <scope>NUCLEOTIDE SEQUENCE [LARGE SCALE GENOMIC DNA]</scope>
    <source>
        <strain evidence="5 6">Sa1BUA1</strain>
    </source>
</reference>
<dbReference type="PANTHER" id="PTHR36842">
    <property type="entry name" value="PROTEIN TOLB HOMOLOG"/>
    <property type="match status" value="1"/>
</dbReference>
<feature type="chain" id="PRO_5046113843" evidence="3">
    <location>
        <begin position="23"/>
        <end position="2108"/>
    </location>
</feature>
<keyword evidence="6" id="KW-1185">Reference proteome</keyword>
<feature type="region of interest" description="Disordered" evidence="2">
    <location>
        <begin position="71"/>
        <end position="99"/>
    </location>
</feature>
<evidence type="ECO:0000256" key="1">
    <source>
        <dbReference type="ARBA" id="ARBA00009820"/>
    </source>
</evidence>
<evidence type="ECO:0000256" key="2">
    <source>
        <dbReference type="SAM" id="MobiDB-lite"/>
    </source>
</evidence>
<protein>
    <submittedName>
        <fullName evidence="5">PD40 domain-containing protein</fullName>
    </submittedName>
</protein>
<keyword evidence="3" id="KW-0732">Signal</keyword>
<dbReference type="EMBL" id="JACSPO010000011">
    <property type="protein sequence ID" value="MBD8063490.1"/>
    <property type="molecule type" value="Genomic_DNA"/>
</dbReference>
<dbReference type="InterPro" id="IPR013783">
    <property type="entry name" value="Ig-like_fold"/>
</dbReference>
<dbReference type="Pfam" id="PF07676">
    <property type="entry name" value="PD40"/>
    <property type="match status" value="9"/>
</dbReference>
<name>A0ABR8Z565_9MICO</name>
<feature type="domain" description="DUF11" evidence="4">
    <location>
        <begin position="1765"/>
        <end position="1879"/>
    </location>
</feature>
<dbReference type="Proteomes" id="UP000661894">
    <property type="component" value="Unassembled WGS sequence"/>
</dbReference>
<evidence type="ECO:0000313" key="6">
    <source>
        <dbReference type="Proteomes" id="UP000661894"/>
    </source>
</evidence>